<dbReference type="EMBL" id="MU004243">
    <property type="protein sequence ID" value="KAF2664375.1"/>
    <property type="molecule type" value="Genomic_DNA"/>
</dbReference>
<dbReference type="Pfam" id="PF00856">
    <property type="entry name" value="SET"/>
    <property type="match status" value="1"/>
</dbReference>
<feature type="domain" description="SET" evidence="1">
    <location>
        <begin position="23"/>
        <end position="170"/>
    </location>
</feature>
<evidence type="ECO:0000313" key="3">
    <source>
        <dbReference type="Proteomes" id="UP000799302"/>
    </source>
</evidence>
<evidence type="ECO:0000259" key="1">
    <source>
        <dbReference type="PROSITE" id="PS50280"/>
    </source>
</evidence>
<gene>
    <name evidence="2" type="ORF">BT63DRAFT_418480</name>
</gene>
<dbReference type="InterPro" id="IPR011990">
    <property type="entry name" value="TPR-like_helical_dom_sf"/>
</dbReference>
<sequence length="253" mass="28594">MAQKYDLYNLGASSEQPPLDSRHLIEVKKASNKGRGIFAKAALPRGTRVVAESPLLSPNTQGSLRTPINLEQLFQALPEDKQSAYVQLYGDAGDFVKQIVDEDFETELGRKLSAIYYLNRIEDDLLWLGSIFNHSCIPNICYTHNAATKKYTFQTIHAVEAGEELTISYLGGVIESREKRQDEFGRQWNFHCLCQACTDDAKEQQLVDLILLWKKHEADVKNRQSYKERLPTLQSLARLTLSSGLVGAELSTW</sequence>
<proteinExistence type="predicted"/>
<dbReference type="CDD" id="cd20071">
    <property type="entry name" value="SET_SMYD"/>
    <property type="match status" value="1"/>
</dbReference>
<accession>A0A6A6TW96</accession>
<dbReference type="PANTHER" id="PTHR47332:SF4">
    <property type="entry name" value="SET DOMAIN-CONTAINING PROTEIN 5"/>
    <property type="match status" value="1"/>
</dbReference>
<reference evidence="2" key="1">
    <citation type="journal article" date="2020" name="Stud. Mycol.">
        <title>101 Dothideomycetes genomes: a test case for predicting lifestyles and emergence of pathogens.</title>
        <authorList>
            <person name="Haridas S."/>
            <person name="Albert R."/>
            <person name="Binder M."/>
            <person name="Bloem J."/>
            <person name="Labutti K."/>
            <person name="Salamov A."/>
            <person name="Andreopoulos B."/>
            <person name="Baker S."/>
            <person name="Barry K."/>
            <person name="Bills G."/>
            <person name="Bluhm B."/>
            <person name="Cannon C."/>
            <person name="Castanera R."/>
            <person name="Culley D."/>
            <person name="Daum C."/>
            <person name="Ezra D."/>
            <person name="Gonzalez J."/>
            <person name="Henrissat B."/>
            <person name="Kuo A."/>
            <person name="Liang C."/>
            <person name="Lipzen A."/>
            <person name="Lutzoni F."/>
            <person name="Magnuson J."/>
            <person name="Mondo S."/>
            <person name="Nolan M."/>
            <person name="Ohm R."/>
            <person name="Pangilinan J."/>
            <person name="Park H.-J."/>
            <person name="Ramirez L."/>
            <person name="Alfaro M."/>
            <person name="Sun H."/>
            <person name="Tritt A."/>
            <person name="Yoshinaga Y."/>
            <person name="Zwiers L.-H."/>
            <person name="Turgeon B."/>
            <person name="Goodwin S."/>
            <person name="Spatafora J."/>
            <person name="Crous P."/>
            <person name="Grigoriev I."/>
        </authorList>
    </citation>
    <scope>NUCLEOTIDE SEQUENCE</scope>
    <source>
        <strain evidence="2">CBS 115976</strain>
    </source>
</reference>
<evidence type="ECO:0000313" key="2">
    <source>
        <dbReference type="EMBL" id="KAF2664375.1"/>
    </source>
</evidence>
<dbReference type="OrthoDB" id="265717at2759"/>
<name>A0A6A6TW96_9PEZI</name>
<dbReference type="InterPro" id="IPR053185">
    <property type="entry name" value="SET_domain_protein"/>
</dbReference>
<dbReference type="InterPro" id="IPR001214">
    <property type="entry name" value="SET_dom"/>
</dbReference>
<dbReference type="Proteomes" id="UP000799302">
    <property type="component" value="Unassembled WGS sequence"/>
</dbReference>
<organism evidence="2 3">
    <name type="scientific">Microthyrium microscopicum</name>
    <dbReference type="NCBI Taxonomy" id="703497"/>
    <lineage>
        <taxon>Eukaryota</taxon>
        <taxon>Fungi</taxon>
        <taxon>Dikarya</taxon>
        <taxon>Ascomycota</taxon>
        <taxon>Pezizomycotina</taxon>
        <taxon>Dothideomycetes</taxon>
        <taxon>Dothideomycetes incertae sedis</taxon>
        <taxon>Microthyriales</taxon>
        <taxon>Microthyriaceae</taxon>
        <taxon>Microthyrium</taxon>
    </lineage>
</organism>
<dbReference type="InterPro" id="IPR046341">
    <property type="entry name" value="SET_dom_sf"/>
</dbReference>
<keyword evidence="3" id="KW-1185">Reference proteome</keyword>
<dbReference type="PROSITE" id="PS50280">
    <property type="entry name" value="SET"/>
    <property type="match status" value="1"/>
</dbReference>
<protein>
    <submittedName>
        <fullName evidence="2">SET domain-containing protein</fullName>
    </submittedName>
</protein>
<dbReference type="AlphaFoldDB" id="A0A6A6TW96"/>
<dbReference type="Gene3D" id="2.170.270.10">
    <property type="entry name" value="SET domain"/>
    <property type="match status" value="1"/>
</dbReference>
<dbReference type="Gene3D" id="1.25.40.10">
    <property type="entry name" value="Tetratricopeptide repeat domain"/>
    <property type="match status" value="1"/>
</dbReference>
<dbReference type="SMART" id="SM00317">
    <property type="entry name" value="SET"/>
    <property type="match status" value="1"/>
</dbReference>
<dbReference type="SUPFAM" id="SSF82199">
    <property type="entry name" value="SET domain"/>
    <property type="match status" value="1"/>
</dbReference>
<dbReference type="PANTHER" id="PTHR47332">
    <property type="entry name" value="SET DOMAIN-CONTAINING PROTEIN 5"/>
    <property type="match status" value="1"/>
</dbReference>